<reference evidence="5 6" key="1">
    <citation type="submission" date="2012-04" db="EMBL/GenBank/DDBJ databases">
        <title>The Genome Sequence of Afipia broomeae ATCC 49717.</title>
        <authorList>
            <consortium name="The Broad Institute Genome Sequencing Platform"/>
            <person name="Earl A."/>
            <person name="Ward D."/>
            <person name="Feldgarden M."/>
            <person name="Gevers D."/>
            <person name="Huys G."/>
            <person name="Walker B."/>
            <person name="Young S.K."/>
            <person name="Zeng Q."/>
            <person name="Gargeya S."/>
            <person name="Fitzgerald M."/>
            <person name="Haas B."/>
            <person name="Abouelleil A."/>
            <person name="Alvarado L."/>
            <person name="Arachchi H.M."/>
            <person name="Berlin A."/>
            <person name="Chapman S.B."/>
            <person name="Goldberg J."/>
            <person name="Griggs A."/>
            <person name="Gujja S."/>
            <person name="Hansen M."/>
            <person name="Howarth C."/>
            <person name="Imamovic A."/>
            <person name="Larimer J."/>
            <person name="McCowen C."/>
            <person name="Montmayeur A."/>
            <person name="Murphy C."/>
            <person name="Neiman D."/>
            <person name="Pearson M."/>
            <person name="Priest M."/>
            <person name="Roberts A."/>
            <person name="Saif S."/>
            <person name="Shea T."/>
            <person name="Sisk P."/>
            <person name="Sykes S."/>
            <person name="Wortman J."/>
            <person name="Nusbaum C."/>
            <person name="Birren B."/>
        </authorList>
    </citation>
    <scope>NUCLEOTIDE SEQUENCE [LARGE SCALE GENOMIC DNA]</scope>
    <source>
        <strain evidence="5 6">ATCC 49717</strain>
    </source>
</reference>
<feature type="coiled-coil region" evidence="2">
    <location>
        <begin position="34"/>
        <end position="116"/>
    </location>
</feature>
<comment type="caution">
    <text evidence="5">The sequence shown here is derived from an EMBL/GenBank/DDBJ whole genome shotgun (WGS) entry which is preliminary data.</text>
</comment>
<gene>
    <name evidence="5" type="ORF">HMPREF9695_04252</name>
</gene>
<evidence type="ECO:0000259" key="4">
    <source>
        <dbReference type="Pfam" id="PF10145"/>
    </source>
</evidence>
<sequence length="822" mass="85664">MARIIEARAVISAEDRTSGVFDKIAKKIDSIGKAAKAGEQVEKMNKALQAVQSQMKTIEKFDLSRGGFATARKNFREAQAEVRNLAREMANTKEPSREMERAFKRAQQNVAAASRAYESQKNVLIGNKRAIESMGINVGSAATHQARLRSAVERTNQALLAQGRAQERSERSSARRLAMGSALAAGGAMAAHGVKSGAKATLHTYREFDKERRFGKAVMGLTDAEQAPLVNQAIHMGATTKFNDIQVLEAQRELAARGLNKGQIMGMMTPAANLGMALDLKLPDAVKQMEGALFGFKKDISTLDAALASATRTADVQVKAAKISGMTPEDITQAYKYGATPARMSGVSEETLLAFAGISKKANMGGDESGVAFRALMAAAQSPTRGAKEAMLANGLNFKNYQKNPDSLALSPFVENVAAQYGVKLNKEAQAGLGKIFGNKDLISDPAKFTPAVMSVLGDTLGSDDAKSKRSIAGMANRYRSSSMQGIDVNAYIADLMTKIPGNLQLANAVFGAKQGGRIATALGDPETFKKMVKDLGSADGYAKNISDERMAGFDGAVSRFEGAVKNLETAVGRAFDKDGKGGLLTDGMDWAGSATQWMAERHGGVLAAGAIGLGAAGYAAKGYGYYKLFQLLTTGGGLTASAAALDAAAAALTGAAATLNGGKAVTAATAATTAAGVSGWGAASAALPWIAGAAGGAFGLWAMYDQTRQSEGMTSGNRMRKQRGGSMNDAFRRSFNDDRERLGIPVLGDGNVKAELTGSADVKGEATITVRVEAGTELLRAVEGAKSAAKLSGTLNANGPGSTGRSSPDAGAPWTGAGGRW</sequence>
<dbReference type="NCBIfam" id="TIGR01760">
    <property type="entry name" value="tape_meas_TP901"/>
    <property type="match status" value="1"/>
</dbReference>
<dbReference type="RefSeq" id="WP_006022952.1">
    <property type="nucleotide sequence ID" value="NZ_KB375284.1"/>
</dbReference>
<dbReference type="PANTHER" id="PTHR37813:SF1">
    <property type="entry name" value="FELS-2 PROPHAGE PROTEIN"/>
    <property type="match status" value="1"/>
</dbReference>
<dbReference type="PANTHER" id="PTHR37813">
    <property type="entry name" value="FELS-2 PROPHAGE PROTEIN"/>
    <property type="match status" value="1"/>
</dbReference>
<evidence type="ECO:0000256" key="2">
    <source>
        <dbReference type="SAM" id="Coils"/>
    </source>
</evidence>
<dbReference type="HOGENOM" id="CLU_344091_0_0_5"/>
<dbReference type="PATRIC" id="fig|883078.3.peg.4390"/>
<feature type="domain" description="Phage tail tape measure protein" evidence="4">
    <location>
        <begin position="231"/>
        <end position="438"/>
    </location>
</feature>
<keyword evidence="2" id="KW-0175">Coiled coil</keyword>
<dbReference type="eggNOG" id="COG5283">
    <property type="taxonomic scope" value="Bacteria"/>
</dbReference>
<organism evidence="5 6">
    <name type="scientific">Afipia broomeae ATCC 49717</name>
    <dbReference type="NCBI Taxonomy" id="883078"/>
    <lineage>
        <taxon>Bacteria</taxon>
        <taxon>Pseudomonadati</taxon>
        <taxon>Pseudomonadota</taxon>
        <taxon>Alphaproteobacteria</taxon>
        <taxon>Hyphomicrobiales</taxon>
        <taxon>Nitrobacteraceae</taxon>
        <taxon>Afipia</taxon>
    </lineage>
</organism>
<evidence type="ECO:0000313" key="6">
    <source>
        <dbReference type="Proteomes" id="UP000001096"/>
    </source>
</evidence>
<protein>
    <submittedName>
        <fullName evidence="5">Phage tail tape measure protein, TP901 family, core region</fullName>
    </submittedName>
</protein>
<feature type="region of interest" description="Disordered" evidence="3">
    <location>
        <begin position="713"/>
        <end position="732"/>
    </location>
</feature>
<proteinExistence type="predicted"/>
<accession>K8NVK7</accession>
<evidence type="ECO:0000256" key="3">
    <source>
        <dbReference type="SAM" id="MobiDB-lite"/>
    </source>
</evidence>
<feature type="compositionally biased region" description="Polar residues" evidence="3">
    <location>
        <begin position="794"/>
        <end position="807"/>
    </location>
</feature>
<name>K8NVK7_9BRAD</name>
<dbReference type="AlphaFoldDB" id="K8NVK7"/>
<keyword evidence="6" id="KW-1185">Reference proteome</keyword>
<dbReference type="InterPro" id="IPR010090">
    <property type="entry name" value="Phage_tape_meas"/>
</dbReference>
<evidence type="ECO:0000313" key="5">
    <source>
        <dbReference type="EMBL" id="EKS34342.1"/>
    </source>
</evidence>
<evidence type="ECO:0000256" key="1">
    <source>
        <dbReference type="ARBA" id="ARBA00022612"/>
    </source>
</evidence>
<dbReference type="EMBL" id="AGWX01000005">
    <property type="protein sequence ID" value="EKS34342.1"/>
    <property type="molecule type" value="Genomic_DNA"/>
</dbReference>
<feature type="region of interest" description="Disordered" evidence="3">
    <location>
        <begin position="793"/>
        <end position="822"/>
    </location>
</feature>
<keyword evidence="1" id="KW-1188">Viral release from host cell</keyword>
<dbReference type="Pfam" id="PF10145">
    <property type="entry name" value="PhageMin_Tail"/>
    <property type="match status" value="1"/>
</dbReference>
<dbReference type="Proteomes" id="UP000001096">
    <property type="component" value="Unassembled WGS sequence"/>
</dbReference>